<dbReference type="AlphaFoldDB" id="A0A812Q8Q7"/>
<evidence type="ECO:0000313" key="2">
    <source>
        <dbReference type="Proteomes" id="UP000601435"/>
    </source>
</evidence>
<protein>
    <submittedName>
        <fullName evidence="1">CARNS1 protein</fullName>
    </submittedName>
</protein>
<dbReference type="Proteomes" id="UP000601435">
    <property type="component" value="Unassembled WGS sequence"/>
</dbReference>
<comment type="caution">
    <text evidence="1">The sequence shown here is derived from an EMBL/GenBank/DDBJ whole genome shotgun (WGS) entry which is preliminary data.</text>
</comment>
<sequence length="68" mass="7442">MDCCFRLLAKEQNVPDKTSTLRGGFSSKRFQVSSEAVGDVDTEDLAYDCYVLQIGSAQTSLGRDVDFG</sequence>
<organism evidence="1 2">
    <name type="scientific">Symbiodinium necroappetens</name>
    <dbReference type="NCBI Taxonomy" id="1628268"/>
    <lineage>
        <taxon>Eukaryota</taxon>
        <taxon>Sar</taxon>
        <taxon>Alveolata</taxon>
        <taxon>Dinophyceae</taxon>
        <taxon>Suessiales</taxon>
        <taxon>Symbiodiniaceae</taxon>
        <taxon>Symbiodinium</taxon>
    </lineage>
</organism>
<dbReference type="EMBL" id="CAJNJA010015389">
    <property type="protein sequence ID" value="CAE7361075.1"/>
    <property type="molecule type" value="Genomic_DNA"/>
</dbReference>
<accession>A0A812Q8Q7</accession>
<gene>
    <name evidence="1" type="primary">CARNS1</name>
    <name evidence="1" type="ORF">SNEC2469_LOCUS9530</name>
</gene>
<name>A0A812Q8Q7_9DINO</name>
<reference evidence="1" key="1">
    <citation type="submission" date="2021-02" db="EMBL/GenBank/DDBJ databases">
        <authorList>
            <person name="Dougan E. K."/>
            <person name="Rhodes N."/>
            <person name="Thang M."/>
            <person name="Chan C."/>
        </authorList>
    </citation>
    <scope>NUCLEOTIDE SEQUENCE</scope>
</reference>
<proteinExistence type="predicted"/>
<keyword evidence="2" id="KW-1185">Reference proteome</keyword>
<evidence type="ECO:0000313" key="1">
    <source>
        <dbReference type="EMBL" id="CAE7361075.1"/>
    </source>
</evidence>